<organism evidence="2 3">
    <name type="scientific">Brassica rapa subsp. trilocularis</name>
    <dbReference type="NCBI Taxonomy" id="1813537"/>
    <lineage>
        <taxon>Eukaryota</taxon>
        <taxon>Viridiplantae</taxon>
        <taxon>Streptophyta</taxon>
        <taxon>Embryophyta</taxon>
        <taxon>Tracheophyta</taxon>
        <taxon>Spermatophyta</taxon>
        <taxon>Magnoliopsida</taxon>
        <taxon>eudicotyledons</taxon>
        <taxon>Gunneridae</taxon>
        <taxon>Pentapetalae</taxon>
        <taxon>rosids</taxon>
        <taxon>malvids</taxon>
        <taxon>Brassicales</taxon>
        <taxon>Brassicaceae</taxon>
        <taxon>Brassiceae</taxon>
        <taxon>Brassica</taxon>
    </lineage>
</organism>
<gene>
    <name evidence="2" type="primary">A01g507420.1_BraROA</name>
    <name evidence="2" type="ORF">IGI04_002846</name>
</gene>
<evidence type="ECO:0000256" key="1">
    <source>
        <dbReference type="SAM" id="MobiDB-lite"/>
    </source>
</evidence>
<proteinExistence type="predicted"/>
<dbReference type="EMBL" id="JADBGQ010000001">
    <property type="protein sequence ID" value="KAG5415279.1"/>
    <property type="molecule type" value="Genomic_DNA"/>
</dbReference>
<name>A0ABQ7NWP5_BRACM</name>
<feature type="region of interest" description="Disordered" evidence="1">
    <location>
        <begin position="38"/>
        <end position="63"/>
    </location>
</feature>
<evidence type="ECO:0000313" key="2">
    <source>
        <dbReference type="EMBL" id="KAG5415279.1"/>
    </source>
</evidence>
<accession>A0ABQ7NWP5</accession>
<dbReference type="Proteomes" id="UP000823674">
    <property type="component" value="Chromosome A01"/>
</dbReference>
<protein>
    <submittedName>
        <fullName evidence="2">Uncharacterized protein</fullName>
    </submittedName>
</protein>
<comment type="caution">
    <text evidence="2">The sequence shown here is derived from an EMBL/GenBank/DDBJ whole genome shotgun (WGS) entry which is preliminary data.</text>
</comment>
<reference evidence="2 3" key="1">
    <citation type="submission" date="2021-03" db="EMBL/GenBank/DDBJ databases">
        <authorList>
            <person name="King G.J."/>
            <person name="Bancroft I."/>
            <person name="Baten A."/>
            <person name="Bloomfield J."/>
            <person name="Borpatragohain P."/>
            <person name="He Z."/>
            <person name="Irish N."/>
            <person name="Irwin J."/>
            <person name="Liu K."/>
            <person name="Mauleon R.P."/>
            <person name="Moore J."/>
            <person name="Morris R."/>
            <person name="Ostergaard L."/>
            <person name="Wang B."/>
            <person name="Wells R."/>
        </authorList>
    </citation>
    <scope>NUCLEOTIDE SEQUENCE [LARGE SCALE GENOMIC DNA]</scope>
    <source>
        <strain evidence="2">R-o-18</strain>
        <tissue evidence="2">Leaf</tissue>
    </source>
</reference>
<evidence type="ECO:0000313" key="3">
    <source>
        <dbReference type="Proteomes" id="UP000823674"/>
    </source>
</evidence>
<sequence length="113" mass="12162">MEKRDHVVQSLHLVYITDHGETSYGGISWLKRRRRSCCAPGSRDSQGRPSPNPKTLELKANGDPVGLSADVGIVVLLEDGEVVGLSADVGIVVLPVQNSLKLTFKLVTILSQA</sequence>
<keyword evidence="3" id="KW-1185">Reference proteome</keyword>